<feature type="transmembrane region" description="Helical" evidence="1">
    <location>
        <begin position="64"/>
        <end position="93"/>
    </location>
</feature>
<evidence type="ECO:0000313" key="2">
    <source>
        <dbReference type="EMBL" id="SFZ81632.1"/>
    </source>
</evidence>
<keyword evidence="3" id="KW-1185">Reference proteome</keyword>
<accession>A0A2H1E8W1</accession>
<dbReference type="GeneID" id="47722757"/>
<protein>
    <submittedName>
        <fullName evidence="2">Uncharacterized protein</fullName>
    </submittedName>
</protein>
<dbReference type="EMBL" id="LT634361">
    <property type="protein sequence ID" value="SFZ81632.1"/>
    <property type="molecule type" value="Genomic_DNA"/>
</dbReference>
<reference evidence="2 3" key="1">
    <citation type="submission" date="2016-11" db="EMBL/GenBank/DDBJ databases">
        <authorList>
            <person name="Jaros S."/>
            <person name="Januszkiewicz K."/>
            <person name="Wedrychowicz H."/>
        </authorList>
    </citation>
    <scope>NUCLEOTIDE SEQUENCE [LARGE SCALE GENOMIC DNA]</scope>
    <source>
        <strain evidence="2">NCIMB 2154T</strain>
    </source>
</reference>
<feature type="transmembrane region" description="Helical" evidence="1">
    <location>
        <begin position="12"/>
        <end position="30"/>
    </location>
</feature>
<dbReference type="AlphaFoldDB" id="A0A2H1E8W1"/>
<evidence type="ECO:0000313" key="3">
    <source>
        <dbReference type="Proteomes" id="UP000231564"/>
    </source>
</evidence>
<feature type="transmembrane region" description="Helical" evidence="1">
    <location>
        <begin position="113"/>
        <end position="135"/>
    </location>
</feature>
<sequence length="148" mass="16723">MSTNQIIIKNALKIFLGLVLYFFSMKFFGLENVTELRFFNFLFVLWGINSAIKQNIHFNNEDLYINNLFIGASTAILAVGLSILGLTVYISLISPSFIEILEGSFLWSNNLSLPLLIFALSIEGIASSVVCSFILMQYYKNYKPSIIL</sequence>
<dbReference type="STRING" id="1349785.GCA_000509405_01042"/>
<keyword evidence="1" id="KW-0812">Transmembrane</keyword>
<dbReference type="OrthoDB" id="1361176at2"/>
<proteinExistence type="predicted"/>
<keyword evidence="1" id="KW-0472">Membrane</keyword>
<organism evidence="2 3">
    <name type="scientific">Tenacibaculum maritimum NCIMB 2154</name>
    <dbReference type="NCBI Taxonomy" id="1349785"/>
    <lineage>
        <taxon>Bacteria</taxon>
        <taxon>Pseudomonadati</taxon>
        <taxon>Bacteroidota</taxon>
        <taxon>Flavobacteriia</taxon>
        <taxon>Flavobacteriales</taxon>
        <taxon>Flavobacteriaceae</taxon>
        <taxon>Tenacibaculum</taxon>
    </lineage>
</organism>
<keyword evidence="1" id="KW-1133">Transmembrane helix</keyword>
<dbReference type="Proteomes" id="UP000231564">
    <property type="component" value="Chromosome MARIT"/>
</dbReference>
<dbReference type="KEGG" id="tmar:MARIT_1209"/>
<evidence type="ECO:0000256" key="1">
    <source>
        <dbReference type="SAM" id="Phobius"/>
    </source>
</evidence>
<gene>
    <name evidence="2" type="ORF">MARIT_1209</name>
</gene>
<name>A0A2H1E8W1_9FLAO</name>
<dbReference type="RefSeq" id="WP_157926208.1">
    <property type="nucleotide sequence ID" value="NZ_CP138495.1"/>
</dbReference>
<feature type="transmembrane region" description="Helical" evidence="1">
    <location>
        <begin position="36"/>
        <end position="52"/>
    </location>
</feature>